<feature type="transmembrane region" description="Helical" evidence="2">
    <location>
        <begin position="154"/>
        <end position="174"/>
    </location>
</feature>
<accession>A0A8J5MXM0</accession>
<feature type="transmembrane region" description="Helical" evidence="2">
    <location>
        <begin position="351"/>
        <end position="371"/>
    </location>
</feature>
<evidence type="ECO:0000256" key="2">
    <source>
        <dbReference type="SAM" id="Phobius"/>
    </source>
</evidence>
<feature type="transmembrane region" description="Helical" evidence="2">
    <location>
        <begin position="229"/>
        <end position="247"/>
    </location>
</feature>
<name>A0A8J5MXM0_HOMAM</name>
<dbReference type="InterPro" id="IPR004710">
    <property type="entry name" value="Bilac:Na_transpt"/>
</dbReference>
<feature type="transmembrane region" description="Helical" evidence="2">
    <location>
        <begin position="195"/>
        <end position="217"/>
    </location>
</feature>
<feature type="region of interest" description="Disordered" evidence="1">
    <location>
        <begin position="388"/>
        <end position="408"/>
    </location>
</feature>
<keyword evidence="2" id="KW-0812">Transmembrane</keyword>
<gene>
    <name evidence="4" type="primary">Slc10A5-L</name>
    <name evidence="4" type="ORF">Hamer_G012788</name>
</gene>
<keyword evidence="2" id="KW-0472">Membrane</keyword>
<evidence type="ECO:0000256" key="1">
    <source>
        <dbReference type="SAM" id="MobiDB-lite"/>
    </source>
</evidence>
<dbReference type="PANTHER" id="PTHR10361:SF28">
    <property type="entry name" value="P3 PROTEIN-RELATED"/>
    <property type="match status" value="1"/>
</dbReference>
<reference evidence="4" key="1">
    <citation type="journal article" date="2021" name="Sci. Adv.">
        <title>The American lobster genome reveals insights on longevity, neural, and immune adaptations.</title>
        <authorList>
            <person name="Polinski J.M."/>
            <person name="Zimin A.V."/>
            <person name="Clark K.F."/>
            <person name="Kohn A.B."/>
            <person name="Sadowski N."/>
            <person name="Timp W."/>
            <person name="Ptitsyn A."/>
            <person name="Khanna P."/>
            <person name="Romanova D.Y."/>
            <person name="Williams P."/>
            <person name="Greenwood S.J."/>
            <person name="Moroz L.L."/>
            <person name="Walt D.R."/>
            <person name="Bodnar A.G."/>
        </authorList>
    </citation>
    <scope>NUCLEOTIDE SEQUENCE</scope>
    <source>
        <strain evidence="4">GMGI-L3</strain>
    </source>
</reference>
<sequence>MARMLVFVSQYCWGHYQSCLLLVLSLALTAGAVTAQYTQEEEDRGVGVVVEPQELHHVVEGTDHVLTWYSNQTSVVRVDAFVSDEMVGTVTWASAVSRGEPNDNYIFTGNLNVSALFIGYNKIKLSLYDDHNVMVGEVTVKMTVLLSYQNLSDLFTVLLGILIAILYAIMGVTMDLSLGFGLGMLAFPGNSLAQLGLFLVGCAVPLWVLMVGPYIMGDKAEFIIPYKDITILVLSLSIPCCVGLLIQRFLPRVSKVMKLMLTPLVIFSILFTFTFGVYANVYVFSLFDFTTVIAGFGLPALGFLSGLIFAKLLRLPGRDCTAICIETGIQNATVALFILKLTLEKPAGDLTIVYPAAAVLMTPIPLVLMAITRKIYLYSRRIKSHHIPHDSPENQIEGEKDDTRKHYDSTNTTVVNGANNFSSVGIDNPGLVVREEDV</sequence>
<evidence type="ECO:0000313" key="5">
    <source>
        <dbReference type="Proteomes" id="UP000747542"/>
    </source>
</evidence>
<evidence type="ECO:0000256" key="3">
    <source>
        <dbReference type="SAM" id="SignalP"/>
    </source>
</evidence>
<feature type="signal peptide" evidence="3">
    <location>
        <begin position="1"/>
        <end position="35"/>
    </location>
</feature>
<protein>
    <submittedName>
        <fullName evidence="4">Sodium/bile acid cotransporter 5-like</fullName>
    </submittedName>
</protein>
<dbReference type="Proteomes" id="UP000747542">
    <property type="component" value="Unassembled WGS sequence"/>
</dbReference>
<keyword evidence="3" id="KW-0732">Signal</keyword>
<keyword evidence="2" id="KW-1133">Transmembrane helix</keyword>
<feature type="transmembrane region" description="Helical" evidence="2">
    <location>
        <begin position="289"/>
        <end position="313"/>
    </location>
</feature>
<comment type="caution">
    <text evidence="4">The sequence shown here is derived from an EMBL/GenBank/DDBJ whole genome shotgun (WGS) entry which is preliminary data.</text>
</comment>
<dbReference type="AlphaFoldDB" id="A0A8J5MXM0"/>
<dbReference type="InterPro" id="IPR038770">
    <property type="entry name" value="Na+/solute_symporter_sf"/>
</dbReference>
<dbReference type="EMBL" id="JAHLQT010021643">
    <property type="protein sequence ID" value="KAG7167346.1"/>
    <property type="molecule type" value="Genomic_DNA"/>
</dbReference>
<feature type="transmembrane region" description="Helical" evidence="2">
    <location>
        <begin position="259"/>
        <end position="283"/>
    </location>
</feature>
<feature type="chain" id="PRO_5035290429" evidence="3">
    <location>
        <begin position="36"/>
        <end position="438"/>
    </location>
</feature>
<dbReference type="PANTHER" id="PTHR10361">
    <property type="entry name" value="SODIUM-BILE ACID COTRANSPORTER"/>
    <property type="match status" value="1"/>
</dbReference>
<evidence type="ECO:0000313" key="4">
    <source>
        <dbReference type="EMBL" id="KAG7167346.1"/>
    </source>
</evidence>
<organism evidence="4 5">
    <name type="scientific">Homarus americanus</name>
    <name type="common">American lobster</name>
    <dbReference type="NCBI Taxonomy" id="6706"/>
    <lineage>
        <taxon>Eukaryota</taxon>
        <taxon>Metazoa</taxon>
        <taxon>Ecdysozoa</taxon>
        <taxon>Arthropoda</taxon>
        <taxon>Crustacea</taxon>
        <taxon>Multicrustacea</taxon>
        <taxon>Malacostraca</taxon>
        <taxon>Eumalacostraca</taxon>
        <taxon>Eucarida</taxon>
        <taxon>Decapoda</taxon>
        <taxon>Pleocyemata</taxon>
        <taxon>Astacidea</taxon>
        <taxon>Nephropoidea</taxon>
        <taxon>Nephropidae</taxon>
        <taxon>Homarus</taxon>
    </lineage>
</organism>
<proteinExistence type="predicted"/>
<dbReference type="Gene3D" id="1.20.1530.20">
    <property type="match status" value="1"/>
</dbReference>
<keyword evidence="5" id="KW-1185">Reference proteome</keyword>